<sequence>MTTPKIAQMINGRPVLQPTSNQVPNLERRNSLKKTTSPKSPTLKPTPLPLRTSTTTTSNVKTNKSSLSPPISPKLKSPRPPAVKRGNDPNELNSSAEKVMTPRCTTTKLVNSIKKPKSTTTTNGGGAALILPSYDTTALIVDSPGSIAAARREQVAIMQEQRKMKIAHYGRTKSAKFEGKVGDGLLDSSLTGVVGKEKRCSFITLNSDPIYVSYHDEEWGVPVHDDKLLLELLVLTAAQVGSDWTSVLKKRQLFREAFSEFDPQVIAQFNEKKITSITTEYGLDISQVRGVVDNSIRILEVKKAFGSFDKYLWGFVNHKPITTQYRLCNKIPVKNSKSETISKDMVKRGFRNVGPTVIHSFMQAAGLTNDHLITCPRHRQCIALASQTPTVAPAL</sequence>
<dbReference type="SUPFAM" id="SSF48150">
    <property type="entry name" value="DNA-glycosylase"/>
    <property type="match status" value="1"/>
</dbReference>
<feature type="region of interest" description="Disordered" evidence="2">
    <location>
        <begin position="1"/>
        <end position="103"/>
    </location>
</feature>
<evidence type="ECO:0000313" key="4">
    <source>
        <dbReference type="Proteomes" id="UP001168877"/>
    </source>
</evidence>
<dbReference type="EMBL" id="JAUESC010000385">
    <property type="protein sequence ID" value="KAK0578395.1"/>
    <property type="molecule type" value="Genomic_DNA"/>
</dbReference>
<reference evidence="3" key="1">
    <citation type="journal article" date="2022" name="Plant J.">
        <title>Strategies of tolerance reflected in two North American maple genomes.</title>
        <authorList>
            <person name="McEvoy S.L."/>
            <person name="Sezen U.U."/>
            <person name="Trouern-Trend A."/>
            <person name="McMahon S.M."/>
            <person name="Schaberg P.G."/>
            <person name="Yang J."/>
            <person name="Wegrzyn J.L."/>
            <person name="Swenson N.G."/>
        </authorList>
    </citation>
    <scope>NUCLEOTIDE SEQUENCE</scope>
    <source>
        <strain evidence="3">NS2018</strain>
    </source>
</reference>
<dbReference type="InterPro" id="IPR011257">
    <property type="entry name" value="DNA_glycosylase"/>
</dbReference>
<evidence type="ECO:0000256" key="1">
    <source>
        <dbReference type="PIRSR" id="PIRSR605019-1"/>
    </source>
</evidence>
<gene>
    <name evidence="3" type="ORF">LWI29_009726</name>
</gene>
<reference evidence="3" key="2">
    <citation type="submission" date="2023-06" db="EMBL/GenBank/DDBJ databases">
        <authorList>
            <person name="Swenson N.G."/>
            <person name="Wegrzyn J.L."/>
            <person name="Mcevoy S.L."/>
        </authorList>
    </citation>
    <scope>NUCLEOTIDE SEQUENCE</scope>
    <source>
        <strain evidence="3">NS2018</strain>
        <tissue evidence="3">Leaf</tissue>
    </source>
</reference>
<protein>
    <recommendedName>
        <fullName evidence="5">DNA-3-methyladenine glycosylase I</fullName>
    </recommendedName>
</protein>
<keyword evidence="1" id="KW-0479">Metal-binding</keyword>
<name>A0AA39VFP0_ACESA</name>
<evidence type="ECO:0000256" key="2">
    <source>
        <dbReference type="SAM" id="MobiDB-lite"/>
    </source>
</evidence>
<feature type="binding site" evidence="1">
    <location>
        <position position="200"/>
    </location>
    <ligand>
        <name>Zn(2+)</name>
        <dbReference type="ChEBI" id="CHEBI:29105"/>
    </ligand>
</feature>
<accession>A0AA39VFP0</accession>
<comment type="caution">
    <text evidence="3">The sequence shown here is derived from an EMBL/GenBank/DDBJ whole genome shotgun (WGS) entry which is preliminary data.</text>
</comment>
<organism evidence="3 4">
    <name type="scientific">Acer saccharum</name>
    <name type="common">Sugar maple</name>
    <dbReference type="NCBI Taxonomy" id="4024"/>
    <lineage>
        <taxon>Eukaryota</taxon>
        <taxon>Viridiplantae</taxon>
        <taxon>Streptophyta</taxon>
        <taxon>Embryophyta</taxon>
        <taxon>Tracheophyta</taxon>
        <taxon>Spermatophyta</taxon>
        <taxon>Magnoliopsida</taxon>
        <taxon>eudicotyledons</taxon>
        <taxon>Gunneridae</taxon>
        <taxon>Pentapetalae</taxon>
        <taxon>rosids</taxon>
        <taxon>malvids</taxon>
        <taxon>Sapindales</taxon>
        <taxon>Sapindaceae</taxon>
        <taxon>Hippocastanoideae</taxon>
        <taxon>Acereae</taxon>
        <taxon>Acer</taxon>
    </lineage>
</organism>
<dbReference type="Proteomes" id="UP001168877">
    <property type="component" value="Unassembled WGS sequence"/>
</dbReference>
<dbReference type="Pfam" id="PF03352">
    <property type="entry name" value="Adenine_glyco"/>
    <property type="match status" value="1"/>
</dbReference>
<feature type="binding site" evidence="1">
    <location>
        <position position="371"/>
    </location>
    <ligand>
        <name>Zn(2+)</name>
        <dbReference type="ChEBI" id="CHEBI:29105"/>
    </ligand>
</feature>
<keyword evidence="4" id="KW-1185">Reference proteome</keyword>
<evidence type="ECO:0000313" key="3">
    <source>
        <dbReference type="EMBL" id="KAK0578395.1"/>
    </source>
</evidence>
<dbReference type="Gene3D" id="1.10.340.30">
    <property type="entry name" value="Hypothetical protein, domain 2"/>
    <property type="match status" value="1"/>
</dbReference>
<dbReference type="AlphaFoldDB" id="A0AA39VFP0"/>
<evidence type="ECO:0008006" key="5">
    <source>
        <dbReference type="Google" id="ProtNLM"/>
    </source>
</evidence>
<feature type="compositionally biased region" description="Low complexity" evidence="2">
    <location>
        <begin position="33"/>
        <end position="75"/>
    </location>
</feature>
<feature type="binding site" evidence="1">
    <location>
        <position position="215"/>
    </location>
    <ligand>
        <name>Zn(2+)</name>
        <dbReference type="ChEBI" id="CHEBI:29105"/>
    </ligand>
</feature>
<feature type="binding site" evidence="1">
    <location>
        <position position="375"/>
    </location>
    <ligand>
        <name>Zn(2+)</name>
        <dbReference type="ChEBI" id="CHEBI:29105"/>
    </ligand>
</feature>
<dbReference type="GO" id="GO:0006284">
    <property type="term" value="P:base-excision repair"/>
    <property type="evidence" value="ECO:0007669"/>
    <property type="project" value="InterPro"/>
</dbReference>
<dbReference type="PANTHER" id="PTHR31116">
    <property type="entry name" value="OS04G0501200 PROTEIN"/>
    <property type="match status" value="1"/>
</dbReference>
<proteinExistence type="predicted"/>
<dbReference type="GO" id="GO:0046872">
    <property type="term" value="F:metal ion binding"/>
    <property type="evidence" value="ECO:0007669"/>
    <property type="project" value="UniProtKB-KW"/>
</dbReference>
<dbReference type="InterPro" id="IPR005019">
    <property type="entry name" value="Adenine_glyco"/>
</dbReference>
<keyword evidence="1" id="KW-0862">Zinc</keyword>
<dbReference type="PANTHER" id="PTHR31116:SF43">
    <property type="entry name" value="DNA GLYCOSYLASE SUPERFAMILY PROTEIN"/>
    <property type="match status" value="1"/>
</dbReference>
<dbReference type="GO" id="GO:0008725">
    <property type="term" value="F:DNA-3-methyladenine glycosylase activity"/>
    <property type="evidence" value="ECO:0007669"/>
    <property type="project" value="InterPro"/>
</dbReference>